<dbReference type="SMART" id="SM00184">
    <property type="entry name" value="RING"/>
    <property type="match status" value="1"/>
</dbReference>
<accession>A0A493SY32</accession>
<keyword evidence="8" id="KW-1185">Reference proteome</keyword>
<dbReference type="GO" id="GO:0008270">
    <property type="term" value="F:zinc ion binding"/>
    <property type="evidence" value="ECO:0007669"/>
    <property type="project" value="UniProtKB-KW"/>
</dbReference>
<evidence type="ECO:0000259" key="6">
    <source>
        <dbReference type="PROSITE" id="PS50089"/>
    </source>
</evidence>
<evidence type="ECO:0000256" key="1">
    <source>
        <dbReference type="ARBA" id="ARBA00022723"/>
    </source>
</evidence>
<feature type="compositionally biased region" description="Basic and acidic residues" evidence="5">
    <location>
        <begin position="105"/>
        <end position="117"/>
    </location>
</feature>
<organism evidence="7 8">
    <name type="scientific">Anas platyrhynchos platyrhynchos</name>
    <name type="common">Northern mallard</name>
    <dbReference type="NCBI Taxonomy" id="8840"/>
    <lineage>
        <taxon>Eukaryota</taxon>
        <taxon>Metazoa</taxon>
        <taxon>Chordata</taxon>
        <taxon>Craniata</taxon>
        <taxon>Vertebrata</taxon>
        <taxon>Euteleostomi</taxon>
        <taxon>Archelosauria</taxon>
        <taxon>Archosauria</taxon>
        <taxon>Dinosauria</taxon>
        <taxon>Saurischia</taxon>
        <taxon>Theropoda</taxon>
        <taxon>Coelurosauria</taxon>
        <taxon>Aves</taxon>
        <taxon>Neognathae</taxon>
        <taxon>Galloanserae</taxon>
        <taxon>Anseriformes</taxon>
        <taxon>Anatidae</taxon>
        <taxon>Anatinae</taxon>
        <taxon>Anas</taxon>
    </lineage>
</organism>
<dbReference type="InterPro" id="IPR001841">
    <property type="entry name" value="Znf_RING"/>
</dbReference>
<keyword evidence="2 4" id="KW-0863">Zinc-finger</keyword>
<reference evidence="8" key="1">
    <citation type="submission" date="2017-10" db="EMBL/GenBank/DDBJ databases">
        <title>A new Pekin duck reference genome.</title>
        <authorList>
            <person name="Hou Z.-C."/>
            <person name="Zhou Z.-K."/>
            <person name="Zhu F."/>
            <person name="Hou S.-S."/>
        </authorList>
    </citation>
    <scope>NUCLEOTIDE SEQUENCE [LARGE SCALE GENOMIC DNA]</scope>
</reference>
<dbReference type="PROSITE" id="PS00518">
    <property type="entry name" value="ZF_RING_1"/>
    <property type="match status" value="1"/>
</dbReference>
<keyword evidence="3" id="KW-0862">Zinc</keyword>
<dbReference type="AlphaFoldDB" id="A0A493SY32"/>
<dbReference type="Proteomes" id="UP000016666">
    <property type="component" value="Unassembled WGS sequence"/>
</dbReference>
<reference evidence="7" key="3">
    <citation type="submission" date="2025-09" db="UniProtKB">
        <authorList>
            <consortium name="Ensembl"/>
        </authorList>
    </citation>
    <scope>IDENTIFICATION</scope>
</reference>
<sequence>AVILLVSREASRSTAGTMSWRQEPPAHGEEAPGDEMCPICLGPLSSAARVDPCRHSFCLECIHLWAEARNTCPMCRRHIIAIVNLTRRPRGRFQRNARLGRRQPVKREPRGPAERPPRLSRRPGLTWGWAGGGSHDSPRKNELPLFHPAKPLPALLPASVNCGGGRGWEGGRELNTALSHHLCH</sequence>
<evidence type="ECO:0000256" key="3">
    <source>
        <dbReference type="ARBA" id="ARBA00022833"/>
    </source>
</evidence>
<evidence type="ECO:0000256" key="5">
    <source>
        <dbReference type="SAM" id="MobiDB-lite"/>
    </source>
</evidence>
<evidence type="ECO:0000313" key="7">
    <source>
        <dbReference type="Ensembl" id="ENSAPLP00000018385.1"/>
    </source>
</evidence>
<dbReference type="Pfam" id="PF13923">
    <property type="entry name" value="zf-C3HC4_2"/>
    <property type="match status" value="1"/>
</dbReference>
<evidence type="ECO:0000313" key="8">
    <source>
        <dbReference type="Proteomes" id="UP000016666"/>
    </source>
</evidence>
<reference evidence="7" key="2">
    <citation type="submission" date="2025-08" db="UniProtKB">
        <authorList>
            <consortium name="Ensembl"/>
        </authorList>
    </citation>
    <scope>IDENTIFICATION</scope>
</reference>
<dbReference type="InterPro" id="IPR017907">
    <property type="entry name" value="Znf_RING_CS"/>
</dbReference>
<feature type="compositionally biased region" description="Basic residues" evidence="5">
    <location>
        <begin position="93"/>
        <end position="104"/>
    </location>
</feature>
<feature type="region of interest" description="Disordered" evidence="5">
    <location>
        <begin position="93"/>
        <end position="144"/>
    </location>
</feature>
<name>A0A493SY32_ANAPP</name>
<protein>
    <recommendedName>
        <fullName evidence="6">RING-type domain-containing protein</fullName>
    </recommendedName>
</protein>
<evidence type="ECO:0000256" key="4">
    <source>
        <dbReference type="PROSITE-ProRule" id="PRU00175"/>
    </source>
</evidence>
<proteinExistence type="predicted"/>
<keyword evidence="1" id="KW-0479">Metal-binding</keyword>
<dbReference type="PROSITE" id="PS50089">
    <property type="entry name" value="ZF_RING_2"/>
    <property type="match status" value="1"/>
</dbReference>
<dbReference type="PANTHER" id="PTHR12109">
    <property type="entry name" value="RING FINGER PROTEIN 141-RELATED"/>
    <property type="match status" value="1"/>
</dbReference>
<dbReference type="SUPFAM" id="SSF57850">
    <property type="entry name" value="RING/U-box"/>
    <property type="match status" value="1"/>
</dbReference>
<evidence type="ECO:0000256" key="2">
    <source>
        <dbReference type="ARBA" id="ARBA00022771"/>
    </source>
</evidence>
<dbReference type="InterPro" id="IPR047126">
    <property type="entry name" value="RNF141-like"/>
</dbReference>
<dbReference type="Gene3D" id="3.30.40.10">
    <property type="entry name" value="Zinc/RING finger domain, C3HC4 (zinc finger)"/>
    <property type="match status" value="1"/>
</dbReference>
<dbReference type="InterPro" id="IPR013083">
    <property type="entry name" value="Znf_RING/FYVE/PHD"/>
</dbReference>
<feature type="domain" description="RING-type" evidence="6">
    <location>
        <begin position="37"/>
        <end position="76"/>
    </location>
</feature>
<dbReference type="Ensembl" id="ENSAPLT00000041003.1">
    <property type="protein sequence ID" value="ENSAPLP00000018385.1"/>
    <property type="gene ID" value="ENSAPLG00000030397.1"/>
</dbReference>
<dbReference type="GeneTree" id="ENSGT01150000289437"/>